<reference evidence="1 2" key="1">
    <citation type="submission" date="2017-05" db="EMBL/GenBank/DDBJ databases">
        <title>Streptomyces alboflavus Genome sequencing and assembly.</title>
        <authorList>
            <person name="Wang Y."/>
            <person name="Du B."/>
            <person name="Ding Y."/>
            <person name="Liu H."/>
            <person name="Hou Q."/>
            <person name="Liu K."/>
            <person name="Wang C."/>
            <person name="Yao L."/>
        </authorList>
    </citation>
    <scope>NUCLEOTIDE SEQUENCE [LARGE SCALE GENOMIC DNA]</scope>
    <source>
        <strain evidence="1 2">MDJK44</strain>
    </source>
</reference>
<evidence type="ECO:0000313" key="1">
    <source>
        <dbReference type="EMBL" id="ARX89472.1"/>
    </source>
</evidence>
<dbReference type="KEGG" id="salf:SMD44_08959"/>
<keyword evidence="2" id="KW-1185">Reference proteome</keyword>
<organism evidence="1 2">
    <name type="scientific">Streptomyces alboflavus</name>
    <dbReference type="NCBI Taxonomy" id="67267"/>
    <lineage>
        <taxon>Bacteria</taxon>
        <taxon>Bacillati</taxon>
        <taxon>Actinomycetota</taxon>
        <taxon>Actinomycetes</taxon>
        <taxon>Kitasatosporales</taxon>
        <taxon>Streptomycetaceae</taxon>
        <taxon>Streptomyces</taxon>
    </lineage>
</organism>
<dbReference type="AlphaFoldDB" id="A0A1Z1WSZ2"/>
<sequence>MRFSQRDRLPLGGLVVGGFQVVGEDPPGHGVDDQVVDQEEVDGAVGVRGEQGRPQQRSVAEVEAGVQVVGGLLHGRVGLLCRQAREVVPVQEALGVVAVGRGWLNWCHPSASR</sequence>
<protein>
    <submittedName>
        <fullName evidence="1">Uncharacterized protein</fullName>
    </submittedName>
</protein>
<accession>A0A1Z1WSZ2</accession>
<dbReference type="Proteomes" id="UP000195880">
    <property type="component" value="Chromosome"/>
</dbReference>
<name>A0A1Z1WSZ2_9ACTN</name>
<proteinExistence type="predicted"/>
<evidence type="ECO:0000313" key="2">
    <source>
        <dbReference type="Proteomes" id="UP000195880"/>
    </source>
</evidence>
<gene>
    <name evidence="1" type="ORF">SMD44_08959</name>
</gene>
<dbReference type="EMBL" id="CP021748">
    <property type="protein sequence ID" value="ARX89472.1"/>
    <property type="molecule type" value="Genomic_DNA"/>
</dbReference>